<proteinExistence type="predicted"/>
<dbReference type="EMBL" id="KN831787">
    <property type="protein sequence ID" value="KIM39130.1"/>
    <property type="molecule type" value="Genomic_DNA"/>
</dbReference>
<accession>A0A0C3BR67</accession>
<name>A0A0C3BR67_HEBCY</name>
<reference evidence="2" key="2">
    <citation type="submission" date="2015-01" db="EMBL/GenBank/DDBJ databases">
        <title>Evolutionary Origins and Diversification of the Mycorrhizal Mutualists.</title>
        <authorList>
            <consortium name="DOE Joint Genome Institute"/>
            <consortium name="Mycorrhizal Genomics Consortium"/>
            <person name="Kohler A."/>
            <person name="Kuo A."/>
            <person name="Nagy L.G."/>
            <person name="Floudas D."/>
            <person name="Copeland A."/>
            <person name="Barry K.W."/>
            <person name="Cichocki N."/>
            <person name="Veneault-Fourrey C."/>
            <person name="LaButti K."/>
            <person name="Lindquist E.A."/>
            <person name="Lipzen A."/>
            <person name="Lundell T."/>
            <person name="Morin E."/>
            <person name="Murat C."/>
            <person name="Riley R."/>
            <person name="Ohm R."/>
            <person name="Sun H."/>
            <person name="Tunlid A."/>
            <person name="Henrissat B."/>
            <person name="Grigoriev I.V."/>
            <person name="Hibbett D.S."/>
            <person name="Martin F."/>
        </authorList>
    </citation>
    <scope>NUCLEOTIDE SEQUENCE [LARGE SCALE GENOMIC DNA]</scope>
    <source>
        <strain evidence="2">h7</strain>
    </source>
</reference>
<organism evidence="1 2">
    <name type="scientific">Hebeloma cylindrosporum</name>
    <dbReference type="NCBI Taxonomy" id="76867"/>
    <lineage>
        <taxon>Eukaryota</taxon>
        <taxon>Fungi</taxon>
        <taxon>Dikarya</taxon>
        <taxon>Basidiomycota</taxon>
        <taxon>Agaricomycotina</taxon>
        <taxon>Agaricomycetes</taxon>
        <taxon>Agaricomycetidae</taxon>
        <taxon>Agaricales</taxon>
        <taxon>Agaricineae</taxon>
        <taxon>Hymenogastraceae</taxon>
        <taxon>Hebeloma</taxon>
    </lineage>
</organism>
<dbReference type="AlphaFoldDB" id="A0A0C3BR67"/>
<reference evidence="1 2" key="1">
    <citation type="submission" date="2014-04" db="EMBL/GenBank/DDBJ databases">
        <authorList>
            <consortium name="DOE Joint Genome Institute"/>
            <person name="Kuo A."/>
            <person name="Gay G."/>
            <person name="Dore J."/>
            <person name="Kohler A."/>
            <person name="Nagy L.G."/>
            <person name="Floudas D."/>
            <person name="Copeland A."/>
            <person name="Barry K.W."/>
            <person name="Cichocki N."/>
            <person name="Veneault-Fourrey C."/>
            <person name="LaButti K."/>
            <person name="Lindquist E.A."/>
            <person name="Lipzen A."/>
            <person name="Lundell T."/>
            <person name="Morin E."/>
            <person name="Murat C."/>
            <person name="Sun H."/>
            <person name="Tunlid A."/>
            <person name="Henrissat B."/>
            <person name="Grigoriev I.V."/>
            <person name="Hibbett D.S."/>
            <person name="Martin F."/>
            <person name="Nordberg H.P."/>
            <person name="Cantor M.N."/>
            <person name="Hua S.X."/>
        </authorList>
    </citation>
    <scope>NUCLEOTIDE SEQUENCE [LARGE SCALE GENOMIC DNA]</scope>
    <source>
        <strain evidence="2">h7</strain>
    </source>
</reference>
<dbReference type="HOGENOM" id="CLU_2558530_0_0_1"/>
<sequence>MVHRGAGSTEQEFQILSRFLLEGIGILWVLLSITKPLNQPTVFTVVSSRVPTLHAHLTLRHGLELGIVQARMDRIEEPQSPS</sequence>
<gene>
    <name evidence="1" type="ORF">M413DRAFT_447469</name>
</gene>
<protein>
    <submittedName>
        <fullName evidence="1">Uncharacterized protein</fullName>
    </submittedName>
</protein>
<evidence type="ECO:0000313" key="1">
    <source>
        <dbReference type="EMBL" id="KIM39130.1"/>
    </source>
</evidence>
<dbReference type="Proteomes" id="UP000053424">
    <property type="component" value="Unassembled WGS sequence"/>
</dbReference>
<keyword evidence="2" id="KW-1185">Reference proteome</keyword>
<evidence type="ECO:0000313" key="2">
    <source>
        <dbReference type="Proteomes" id="UP000053424"/>
    </source>
</evidence>